<protein>
    <submittedName>
        <fullName evidence="2">HDOD domain-containing protein</fullName>
    </submittedName>
</protein>
<dbReference type="Gene3D" id="1.10.3210.10">
    <property type="entry name" value="Hypothetical protein af1432"/>
    <property type="match status" value="1"/>
</dbReference>
<dbReference type="SMART" id="SM00471">
    <property type="entry name" value="HDc"/>
    <property type="match status" value="1"/>
</dbReference>
<feature type="domain" description="HDOD" evidence="1">
    <location>
        <begin position="16"/>
        <end position="212"/>
    </location>
</feature>
<dbReference type="InterPro" id="IPR052340">
    <property type="entry name" value="RNase_Y/CdgJ"/>
</dbReference>
<proteinExistence type="predicted"/>
<evidence type="ECO:0000259" key="1">
    <source>
        <dbReference type="PROSITE" id="PS51833"/>
    </source>
</evidence>
<dbReference type="PANTHER" id="PTHR33525">
    <property type="match status" value="1"/>
</dbReference>
<dbReference type="NCBIfam" id="TIGR00277">
    <property type="entry name" value="HDIG"/>
    <property type="match status" value="1"/>
</dbReference>
<reference evidence="2" key="1">
    <citation type="journal article" date="2020" name="mSystems">
        <title>Genome- and Community-Level Interaction Insights into Carbon Utilization and Element Cycling Functions of Hydrothermarchaeota in Hydrothermal Sediment.</title>
        <authorList>
            <person name="Zhou Z."/>
            <person name="Liu Y."/>
            <person name="Xu W."/>
            <person name="Pan J."/>
            <person name="Luo Z.H."/>
            <person name="Li M."/>
        </authorList>
    </citation>
    <scope>NUCLEOTIDE SEQUENCE [LARGE SCALE GENOMIC DNA]</scope>
    <source>
        <strain evidence="2">SpSt-477</strain>
    </source>
</reference>
<organism evidence="2">
    <name type="scientific">Desulfatirhabdium butyrativorans</name>
    <dbReference type="NCBI Taxonomy" id="340467"/>
    <lineage>
        <taxon>Bacteria</taxon>
        <taxon>Pseudomonadati</taxon>
        <taxon>Thermodesulfobacteriota</taxon>
        <taxon>Desulfobacteria</taxon>
        <taxon>Desulfobacterales</taxon>
        <taxon>Desulfatirhabdiaceae</taxon>
        <taxon>Desulfatirhabdium</taxon>
    </lineage>
</organism>
<sequence>MVPQHLKQVIQRIHDLPTLPRTILKITELVNNPKTSAKDLAKVITDDQVLTARLLKLVNSSFYGFPQKISTVTGAIVLLGFDAIRNLLLTTSVFDLFSNKHKANKDLQEKFWDHSLGCAIGAKAIGSFLKSEQVEELFVAGLLHDIGKIVEMMILPQEFELAVQKTRDTPITIYQAEEEVLGFTHTEVGRVLAEKWNLPSKLTKIIAHHHHPAKAGRFAEEAAVIHVADIFCRALGLGSGGDERMPPLEPDAWSRFTFSSAVIDHLLQEIDRTFYDISSVLVATKAEDKSVSSMPIHG</sequence>
<dbReference type="PROSITE" id="PS51833">
    <property type="entry name" value="HDOD"/>
    <property type="match status" value="1"/>
</dbReference>
<dbReference type="PANTHER" id="PTHR33525:SF3">
    <property type="entry name" value="RIBONUCLEASE Y"/>
    <property type="match status" value="1"/>
</dbReference>
<gene>
    <name evidence="2" type="ORF">ENS29_06260</name>
</gene>
<evidence type="ECO:0000313" key="2">
    <source>
        <dbReference type="EMBL" id="HGU32443.1"/>
    </source>
</evidence>
<dbReference type="InterPro" id="IPR013976">
    <property type="entry name" value="HDOD"/>
</dbReference>
<accession>A0A7C4MMI0</accession>
<dbReference type="Pfam" id="PF08668">
    <property type="entry name" value="HDOD"/>
    <property type="match status" value="1"/>
</dbReference>
<dbReference type="EMBL" id="DSUH01000142">
    <property type="protein sequence ID" value="HGU32443.1"/>
    <property type="molecule type" value="Genomic_DNA"/>
</dbReference>
<dbReference type="AlphaFoldDB" id="A0A7C4MMI0"/>
<dbReference type="InterPro" id="IPR003607">
    <property type="entry name" value="HD/PDEase_dom"/>
</dbReference>
<dbReference type="CDD" id="cd00077">
    <property type="entry name" value="HDc"/>
    <property type="match status" value="1"/>
</dbReference>
<name>A0A7C4MMI0_9BACT</name>
<comment type="caution">
    <text evidence="2">The sequence shown here is derived from an EMBL/GenBank/DDBJ whole genome shotgun (WGS) entry which is preliminary data.</text>
</comment>
<dbReference type="SUPFAM" id="SSF109604">
    <property type="entry name" value="HD-domain/PDEase-like"/>
    <property type="match status" value="1"/>
</dbReference>
<dbReference type="InterPro" id="IPR006675">
    <property type="entry name" value="HDIG_dom"/>
</dbReference>